<accession>Q21WP5</accession>
<dbReference type="OrthoDB" id="9794601at2"/>
<dbReference type="AlphaFoldDB" id="Q21WP5"/>
<dbReference type="KEGG" id="rfr:Rfer_2083"/>
<name>Q21WP5_ALBFT</name>
<protein>
    <recommendedName>
        <fullName evidence="3">Glycosyl transferase family 11</fullName>
    </recommendedName>
</protein>
<organism evidence="1 2">
    <name type="scientific">Albidiferax ferrireducens (strain ATCC BAA-621 / DSM 15236 / T118)</name>
    <name type="common">Rhodoferax ferrireducens</name>
    <dbReference type="NCBI Taxonomy" id="338969"/>
    <lineage>
        <taxon>Bacteria</taxon>
        <taxon>Pseudomonadati</taxon>
        <taxon>Pseudomonadota</taxon>
        <taxon>Betaproteobacteria</taxon>
        <taxon>Burkholderiales</taxon>
        <taxon>Comamonadaceae</taxon>
        <taxon>Rhodoferax</taxon>
    </lineage>
</organism>
<evidence type="ECO:0000313" key="1">
    <source>
        <dbReference type="EMBL" id="ABD69808.1"/>
    </source>
</evidence>
<dbReference type="RefSeq" id="WP_011464376.1">
    <property type="nucleotide sequence ID" value="NC_007908.1"/>
</dbReference>
<dbReference type="eggNOG" id="ENOG5032IIJ">
    <property type="taxonomic scope" value="Bacteria"/>
</dbReference>
<reference evidence="2" key="1">
    <citation type="submission" date="2006-02" db="EMBL/GenBank/DDBJ databases">
        <title>Complete sequence of chromosome of Rhodoferax ferrireducens DSM 15236.</title>
        <authorList>
            <person name="Copeland A."/>
            <person name="Lucas S."/>
            <person name="Lapidus A."/>
            <person name="Barry K."/>
            <person name="Detter J.C."/>
            <person name="Glavina del Rio T."/>
            <person name="Hammon N."/>
            <person name="Israni S."/>
            <person name="Pitluck S."/>
            <person name="Brettin T."/>
            <person name="Bruce D."/>
            <person name="Han C."/>
            <person name="Tapia R."/>
            <person name="Gilna P."/>
            <person name="Kiss H."/>
            <person name="Schmutz J."/>
            <person name="Larimer F."/>
            <person name="Land M."/>
            <person name="Kyrpides N."/>
            <person name="Ivanova N."/>
            <person name="Richardson P."/>
        </authorList>
    </citation>
    <scope>NUCLEOTIDE SEQUENCE [LARGE SCALE GENOMIC DNA]</scope>
    <source>
        <strain evidence="2">ATCC BAA-621 / DSM 15236 / T118</strain>
    </source>
</reference>
<keyword evidence="2" id="KW-1185">Reference proteome</keyword>
<dbReference type="HOGENOM" id="CLU_896471_0_0_4"/>
<dbReference type="Proteomes" id="UP000008332">
    <property type="component" value="Chromosome"/>
</dbReference>
<proteinExistence type="predicted"/>
<dbReference type="STRING" id="338969.Rfer_2083"/>
<gene>
    <name evidence="1" type="ordered locus">Rfer_2083</name>
</gene>
<sequence length="310" mass="34785">MKKVFITEYVGLSTRLEALAMAFMISEYFGHEVCLDWRELDALHVVGAHRRGRGLLGRLNSLKLLGDASEGFDRIQNHANVNLRTHHGPRHLLRKLYLPTAQRVKLRPDLIAVIRDTFSRYENRPLVGVHIRRGDFPLISPDVFDVNAFVWPAVPDWWYEHVMRQIQQAVPNVAFFVSCSGSLDAFPNLQKNFDIFDMPAESPYTHFGAGHVSARHPAADLFALGCCDTLIGSPCSTFTHYAANMLGRPTQIFVPPAYKMFKSQPEFSKVSLHGHGAADWYAACRTGQGLETVTDAGSLQITNGAFVDWM</sequence>
<dbReference type="EMBL" id="CP000267">
    <property type="protein sequence ID" value="ABD69808.1"/>
    <property type="molecule type" value="Genomic_DNA"/>
</dbReference>
<evidence type="ECO:0008006" key="3">
    <source>
        <dbReference type="Google" id="ProtNLM"/>
    </source>
</evidence>
<dbReference type="Gene3D" id="3.40.50.11350">
    <property type="match status" value="1"/>
</dbReference>
<evidence type="ECO:0000313" key="2">
    <source>
        <dbReference type="Proteomes" id="UP000008332"/>
    </source>
</evidence>